<sequence>MERDETSKKTAITKVKSIRLIKDEITYTFPAEYQLPEHHVELFKLSTIAKACKSMNKKGQFRNIVVSLSEGLVPLYFDEEGNAVFKDLYLEEENHSTDTSSQPSSSQQELQALLQTLVIEREKREIDLSQINKLFVLDTFTGKQNAIEWMGNFERECNRNKVRLEA</sequence>
<proteinExistence type="predicted"/>
<protein>
    <submittedName>
        <fullName evidence="1">Uncharacterized protein</fullName>
    </submittedName>
</protein>
<dbReference type="Proteomes" id="UP001258017">
    <property type="component" value="Unassembled WGS sequence"/>
</dbReference>
<evidence type="ECO:0000313" key="1">
    <source>
        <dbReference type="EMBL" id="KAK2578300.1"/>
    </source>
</evidence>
<reference evidence="1" key="1">
    <citation type="submission" date="2021-08" db="EMBL/GenBank/DDBJ databases">
        <authorList>
            <person name="Misof B."/>
            <person name="Oliver O."/>
            <person name="Podsiadlowski L."/>
            <person name="Donath A."/>
            <person name="Peters R."/>
            <person name="Mayer C."/>
            <person name="Rust J."/>
            <person name="Gunkel S."/>
            <person name="Lesny P."/>
            <person name="Martin S."/>
            <person name="Oeyen J.P."/>
            <person name="Petersen M."/>
            <person name="Panagiotis P."/>
            <person name="Wilbrandt J."/>
            <person name="Tanja T."/>
        </authorList>
    </citation>
    <scope>NUCLEOTIDE SEQUENCE</scope>
    <source>
        <strain evidence="1">GBR_01_08_01A</strain>
        <tissue evidence="1">Thorax + abdomen</tissue>
    </source>
</reference>
<gene>
    <name evidence="1" type="ORF">KPH14_011922</name>
</gene>
<dbReference type="AlphaFoldDB" id="A0AAD9VLK5"/>
<comment type="caution">
    <text evidence="1">The sequence shown here is derived from an EMBL/GenBank/DDBJ whole genome shotgun (WGS) entry which is preliminary data.</text>
</comment>
<organism evidence="1 2">
    <name type="scientific">Odynerus spinipes</name>
    <dbReference type="NCBI Taxonomy" id="1348599"/>
    <lineage>
        <taxon>Eukaryota</taxon>
        <taxon>Metazoa</taxon>
        <taxon>Ecdysozoa</taxon>
        <taxon>Arthropoda</taxon>
        <taxon>Hexapoda</taxon>
        <taxon>Insecta</taxon>
        <taxon>Pterygota</taxon>
        <taxon>Neoptera</taxon>
        <taxon>Endopterygota</taxon>
        <taxon>Hymenoptera</taxon>
        <taxon>Apocrita</taxon>
        <taxon>Aculeata</taxon>
        <taxon>Vespoidea</taxon>
        <taxon>Vespidae</taxon>
        <taxon>Eumeninae</taxon>
        <taxon>Odynerus</taxon>
    </lineage>
</organism>
<accession>A0AAD9VLK5</accession>
<name>A0AAD9VLK5_9HYME</name>
<dbReference type="EMBL" id="JAIFRP010000439">
    <property type="protein sequence ID" value="KAK2578300.1"/>
    <property type="molecule type" value="Genomic_DNA"/>
</dbReference>
<reference evidence="1" key="2">
    <citation type="journal article" date="2023" name="Commun. Biol.">
        <title>Intrasexual cuticular hydrocarbon dimorphism in a wasp sheds light on hydrocarbon biosynthesis genes in Hymenoptera.</title>
        <authorList>
            <person name="Moris V.C."/>
            <person name="Podsiadlowski L."/>
            <person name="Martin S."/>
            <person name="Oeyen J.P."/>
            <person name="Donath A."/>
            <person name="Petersen M."/>
            <person name="Wilbrandt J."/>
            <person name="Misof B."/>
            <person name="Liedtke D."/>
            <person name="Thamm M."/>
            <person name="Scheiner R."/>
            <person name="Schmitt T."/>
            <person name="Niehuis O."/>
        </authorList>
    </citation>
    <scope>NUCLEOTIDE SEQUENCE</scope>
    <source>
        <strain evidence="1">GBR_01_08_01A</strain>
    </source>
</reference>
<keyword evidence="2" id="KW-1185">Reference proteome</keyword>
<evidence type="ECO:0000313" key="2">
    <source>
        <dbReference type="Proteomes" id="UP001258017"/>
    </source>
</evidence>